<comment type="caution">
    <text evidence="2">The sequence shown here is derived from an EMBL/GenBank/DDBJ whole genome shotgun (WGS) entry which is preliminary data.</text>
</comment>
<dbReference type="OrthoDB" id="23833at2157"/>
<dbReference type="AlphaFoldDB" id="A0A2V2N1M8"/>
<dbReference type="InterPro" id="IPR017896">
    <property type="entry name" value="4Fe4S_Fe-S-bd"/>
</dbReference>
<feature type="domain" description="4Fe-4S ferredoxin-type" evidence="1">
    <location>
        <begin position="203"/>
        <end position="232"/>
    </location>
</feature>
<dbReference type="PROSITE" id="PS00198">
    <property type="entry name" value="4FE4S_FER_1"/>
    <property type="match status" value="5"/>
</dbReference>
<feature type="domain" description="4Fe-4S ferredoxin-type" evidence="1">
    <location>
        <begin position="28"/>
        <end position="57"/>
    </location>
</feature>
<dbReference type="PIRSF" id="PIRSF005658">
    <property type="entry name" value="FwdF"/>
    <property type="match status" value="1"/>
</dbReference>
<dbReference type="GeneID" id="97608358"/>
<feature type="domain" description="4Fe-4S ferredoxin-type" evidence="1">
    <location>
        <begin position="116"/>
        <end position="145"/>
    </location>
</feature>
<sequence length="388" mass="42220">MSTLFPKYSKTIDGSKVIMEQRLLQQVNNLILDNDVCTGCGICSEVCPEEAIVVGAVGGVRRGLVDDAASIRVDETKCSYCGVCVIMCPFSALSLKVDGEERLPILEKEGFPTYDKGTSIDQDKCVRCNICEDVCPRDAIDRDVPLYEGQDKEGLAKGQAVELKIEFTVDDEKCTKCGICGNLCEAINVLHKPFSPEKGTVEGEVIWDEAYCDGCNVCAEACPSEAIKVTRTVVGKRKLGNVNIIDEDCCTCRWCAINCPTEAITVNKIFEGEITFHPEKCPGGCSTCVDVCPANAIYLPSPKPAKDMKGQIEANIAVNKDFCILCGACVNACPGEDIIYLRRDSIRIKGKETDLFKKIKEKLCTARTSMVKEQSQNAGSVELKAVGQ</sequence>
<feature type="domain" description="4Fe-4S ferredoxin-type" evidence="1">
    <location>
        <begin position="165"/>
        <end position="195"/>
    </location>
</feature>
<dbReference type="EMBL" id="QGMZ01000043">
    <property type="protein sequence ID" value="PWR70418.1"/>
    <property type="molecule type" value="Genomic_DNA"/>
</dbReference>
<feature type="domain" description="4Fe-4S ferredoxin-type" evidence="1">
    <location>
        <begin position="69"/>
        <end position="98"/>
    </location>
</feature>
<dbReference type="GO" id="GO:0016491">
    <property type="term" value="F:oxidoreductase activity"/>
    <property type="evidence" value="ECO:0007669"/>
    <property type="project" value="UniProtKB-ARBA"/>
</dbReference>
<dbReference type="Proteomes" id="UP000245934">
    <property type="component" value="Unassembled WGS sequence"/>
</dbReference>
<evidence type="ECO:0000259" key="1">
    <source>
        <dbReference type="PROSITE" id="PS51379"/>
    </source>
</evidence>
<dbReference type="RefSeq" id="WP_109942098.1">
    <property type="nucleotide sequence ID" value="NZ_CP176366.1"/>
</dbReference>
<dbReference type="Gene3D" id="3.30.70.20">
    <property type="match status" value="6"/>
</dbReference>
<evidence type="ECO:0000313" key="3">
    <source>
        <dbReference type="Proteomes" id="UP000245934"/>
    </source>
</evidence>
<protein>
    <submittedName>
        <fullName evidence="2">Ferredoxin</fullName>
    </submittedName>
</protein>
<dbReference type="CDD" id="cd10549">
    <property type="entry name" value="MtMvhB_like"/>
    <property type="match status" value="2"/>
</dbReference>
<name>A0A2V2N1M8_9EURY</name>
<dbReference type="PANTHER" id="PTHR43193">
    <property type="match status" value="1"/>
</dbReference>
<dbReference type="PANTHER" id="PTHR43193:SF2">
    <property type="entry name" value="POLYFERREDOXIN PROTEIN FWDF"/>
    <property type="match status" value="1"/>
</dbReference>
<evidence type="ECO:0000313" key="2">
    <source>
        <dbReference type="EMBL" id="PWR70418.1"/>
    </source>
</evidence>
<accession>A0A2V2N1M8</accession>
<reference evidence="2 3" key="1">
    <citation type="submission" date="2018-05" db="EMBL/GenBank/DDBJ databases">
        <title>Draft genome of Methanospirillum stamsii Pt1.</title>
        <authorList>
            <person name="Dueholm M.S."/>
            <person name="Nielsen P.H."/>
            <person name="Bakmann L.F."/>
            <person name="Otzen D.E."/>
        </authorList>
    </citation>
    <scope>NUCLEOTIDE SEQUENCE [LARGE SCALE GENOMIC DNA]</scope>
    <source>
        <strain evidence="2 3">Pt1</strain>
    </source>
</reference>
<feature type="domain" description="4Fe-4S ferredoxin-type" evidence="1">
    <location>
        <begin position="314"/>
        <end position="344"/>
    </location>
</feature>
<organism evidence="2 3">
    <name type="scientific">Methanospirillum stamsii</name>
    <dbReference type="NCBI Taxonomy" id="1277351"/>
    <lineage>
        <taxon>Archaea</taxon>
        <taxon>Methanobacteriati</taxon>
        <taxon>Methanobacteriota</taxon>
        <taxon>Stenosarchaea group</taxon>
        <taxon>Methanomicrobia</taxon>
        <taxon>Methanomicrobiales</taxon>
        <taxon>Methanospirillaceae</taxon>
        <taxon>Methanospirillum</taxon>
    </lineage>
</organism>
<dbReference type="SUPFAM" id="SSF54862">
    <property type="entry name" value="4Fe-4S ferredoxins"/>
    <property type="match status" value="2"/>
</dbReference>
<gene>
    <name evidence="2" type="ORF">DLD82_15790</name>
</gene>
<dbReference type="PROSITE" id="PS51379">
    <property type="entry name" value="4FE4S_FER_2"/>
    <property type="match status" value="8"/>
</dbReference>
<dbReference type="InterPro" id="IPR017900">
    <property type="entry name" value="4Fe4S_Fe_S_CS"/>
</dbReference>
<dbReference type="InterPro" id="IPR043256">
    <property type="entry name" value="MvhB-like"/>
</dbReference>
<dbReference type="Pfam" id="PF12838">
    <property type="entry name" value="Fer4_7"/>
    <property type="match status" value="4"/>
</dbReference>
<dbReference type="InterPro" id="IPR052977">
    <property type="entry name" value="Polyferredoxin-like_ET"/>
</dbReference>
<proteinExistence type="predicted"/>
<feature type="domain" description="4Fe-4S ferredoxin-type" evidence="1">
    <location>
        <begin position="240"/>
        <end position="269"/>
    </location>
</feature>
<feature type="domain" description="4Fe-4S ferredoxin-type" evidence="1">
    <location>
        <begin position="272"/>
        <end position="302"/>
    </location>
</feature>
<keyword evidence="3" id="KW-1185">Reference proteome</keyword>